<dbReference type="EMBL" id="BDUF01000053">
    <property type="protein sequence ID" value="GAX90223.1"/>
    <property type="molecule type" value="Genomic_DNA"/>
</dbReference>
<reference evidence="2" key="1">
    <citation type="submission" date="2017-07" db="EMBL/GenBank/DDBJ databases">
        <title>Draft genome sequence of Effusibacillus lacus strain skLN1.</title>
        <authorList>
            <person name="Watanabe M."/>
            <person name="Kojima H."/>
            <person name="Fukui M."/>
        </authorList>
    </citation>
    <scope>NUCLEOTIDE SEQUENCE [LARGE SCALE GENOMIC DNA]</scope>
    <source>
        <strain evidence="2">skLN1</strain>
    </source>
</reference>
<protein>
    <submittedName>
        <fullName evidence="1">Uncharacterized protein</fullName>
    </submittedName>
</protein>
<evidence type="ECO:0000313" key="1">
    <source>
        <dbReference type="EMBL" id="GAX90223.1"/>
    </source>
</evidence>
<evidence type="ECO:0000313" key="2">
    <source>
        <dbReference type="Proteomes" id="UP000217785"/>
    </source>
</evidence>
<organism evidence="1 2">
    <name type="scientific">Effusibacillus lacus</name>
    <dbReference type="NCBI Taxonomy" id="1348429"/>
    <lineage>
        <taxon>Bacteria</taxon>
        <taxon>Bacillati</taxon>
        <taxon>Bacillota</taxon>
        <taxon>Bacilli</taxon>
        <taxon>Bacillales</taxon>
        <taxon>Alicyclobacillaceae</taxon>
        <taxon>Effusibacillus</taxon>
    </lineage>
</organism>
<dbReference type="Proteomes" id="UP000217785">
    <property type="component" value="Unassembled WGS sequence"/>
</dbReference>
<keyword evidence="2" id="KW-1185">Reference proteome</keyword>
<proteinExistence type="predicted"/>
<accession>A0A292YN87</accession>
<dbReference type="AlphaFoldDB" id="A0A292YN87"/>
<comment type="caution">
    <text evidence="1">The sequence shown here is derived from an EMBL/GenBank/DDBJ whole genome shotgun (WGS) entry which is preliminary data.</text>
</comment>
<dbReference type="RefSeq" id="WP_096181933.1">
    <property type="nucleotide sequence ID" value="NZ_BDUF01000053.1"/>
</dbReference>
<sequence length="108" mass="11368">MKKRSKKGMKNHTNNKKPVQYKKIDGELVQLIQQPTAGIVGRRGALIQQPTAGIVGVPGGALIQQPTAGIVGVPGGALIQQPTAGIVGGYGYFGGYGPVVRRTVTYHY</sequence>
<name>A0A292YN87_9BACL</name>
<gene>
    <name evidence="1" type="ORF">EFBL_1849</name>
</gene>